<comment type="caution">
    <text evidence="2">The sequence shown here is derived from an EMBL/GenBank/DDBJ whole genome shotgun (WGS) entry which is preliminary data.</text>
</comment>
<sequence length="58" mass="6030">MVTASYVLAGAAMFVLGAVFTRLGGSNDTEELYLQVLEYGFAIAFLTIGGGLVVISVL</sequence>
<name>A0AAV3T9F7_9EURY</name>
<proteinExistence type="predicted"/>
<accession>A0AAV3T9F7</accession>
<dbReference type="RefSeq" id="WP_343773482.1">
    <property type="nucleotide sequence ID" value="NZ_BAAADV010000002.1"/>
</dbReference>
<keyword evidence="3" id="KW-1185">Reference proteome</keyword>
<keyword evidence="1" id="KW-0472">Membrane</keyword>
<dbReference type="EMBL" id="BAAADV010000002">
    <property type="protein sequence ID" value="GAA0670696.1"/>
    <property type="molecule type" value="Genomic_DNA"/>
</dbReference>
<protein>
    <recommendedName>
        <fullName evidence="4">Transporter</fullName>
    </recommendedName>
</protein>
<keyword evidence="1" id="KW-0812">Transmembrane</keyword>
<evidence type="ECO:0000313" key="3">
    <source>
        <dbReference type="Proteomes" id="UP001500420"/>
    </source>
</evidence>
<feature type="transmembrane region" description="Helical" evidence="1">
    <location>
        <begin position="6"/>
        <end position="24"/>
    </location>
</feature>
<organism evidence="2 3">
    <name type="scientific">Natronoarchaeum mannanilyticum</name>
    <dbReference type="NCBI Taxonomy" id="926360"/>
    <lineage>
        <taxon>Archaea</taxon>
        <taxon>Methanobacteriati</taxon>
        <taxon>Methanobacteriota</taxon>
        <taxon>Stenosarchaea group</taxon>
        <taxon>Halobacteria</taxon>
        <taxon>Halobacteriales</taxon>
        <taxon>Natronoarchaeaceae</taxon>
    </lineage>
</organism>
<evidence type="ECO:0008006" key="4">
    <source>
        <dbReference type="Google" id="ProtNLM"/>
    </source>
</evidence>
<evidence type="ECO:0000256" key="1">
    <source>
        <dbReference type="SAM" id="Phobius"/>
    </source>
</evidence>
<reference evidence="2 3" key="1">
    <citation type="journal article" date="2019" name="Int. J. Syst. Evol. Microbiol.">
        <title>The Global Catalogue of Microorganisms (GCM) 10K type strain sequencing project: providing services to taxonomists for standard genome sequencing and annotation.</title>
        <authorList>
            <consortium name="The Broad Institute Genomics Platform"/>
            <consortium name="The Broad Institute Genome Sequencing Center for Infectious Disease"/>
            <person name="Wu L."/>
            <person name="Ma J."/>
        </authorList>
    </citation>
    <scope>NUCLEOTIDE SEQUENCE [LARGE SCALE GENOMIC DNA]</scope>
    <source>
        <strain evidence="2 3">JCM 16328</strain>
    </source>
</reference>
<keyword evidence="1" id="KW-1133">Transmembrane helix</keyword>
<dbReference type="Proteomes" id="UP001500420">
    <property type="component" value="Unassembled WGS sequence"/>
</dbReference>
<evidence type="ECO:0000313" key="2">
    <source>
        <dbReference type="EMBL" id="GAA0670696.1"/>
    </source>
</evidence>
<gene>
    <name evidence="2" type="ORF">GCM10009020_16200</name>
</gene>
<feature type="transmembrane region" description="Helical" evidence="1">
    <location>
        <begin position="36"/>
        <end position="57"/>
    </location>
</feature>
<dbReference type="AlphaFoldDB" id="A0AAV3T9F7"/>